<dbReference type="InterPro" id="IPR023614">
    <property type="entry name" value="Porin_dom_sf"/>
</dbReference>
<reference evidence="2 3" key="1">
    <citation type="submission" date="2018-10" db="EMBL/GenBank/DDBJ databases">
        <title>Genomic Encyclopedia of Archaeal and Bacterial Type Strains, Phase II (KMG-II): from individual species to whole genera.</title>
        <authorList>
            <person name="Goeker M."/>
        </authorList>
    </citation>
    <scope>NUCLEOTIDE SEQUENCE [LARGE SCALE GENOMIC DNA]</scope>
    <source>
        <strain evidence="2 3">DSM 16510</strain>
    </source>
</reference>
<sequence length="423" mass="46676">MKGKILTLAALTGAVLPFAVNEYFNSRCPELPKEVILPSEAKAMPSFARQTGLSCSTCHTIPPRLNAYGRTFKIRGYTDGKAIEDILTGEGESILKYNPVSIRVLSYPYSKKKGEDREVIFPDEVVIAFAGRISENVGTFAAFASEEGEPFEPEIVKVALVKDFGNNTVVGIVGGKTSPTGTDPFDSLNLYSRITRFRTTVWEGVRKKDASDLWDNHNYGASLYASVSNWVYASVGAYTGIVRDDGTLNKDKSDPFDFYGRVAVTPQGIPADLNIGLFTYIGKDEDPITDQTLVKPRRYGVDAGVIYNIGDIGIELNGIYVNGKDKFPSNPDFKHNGYNLSATLYWKYRLGLSLLYGNYKYKSDNPLTTDNEDGVKRADTTVHVSYLIRPNVRLGAEYTTTNFSGVNAPEDTHLTSLILDFAF</sequence>
<name>A0A497XN88_9AQUI</name>
<evidence type="ECO:0000256" key="1">
    <source>
        <dbReference type="SAM" id="SignalP"/>
    </source>
</evidence>
<evidence type="ECO:0000313" key="2">
    <source>
        <dbReference type="EMBL" id="RLJ70328.1"/>
    </source>
</evidence>
<dbReference type="EMBL" id="RCCJ01000001">
    <property type="protein sequence ID" value="RLJ70328.1"/>
    <property type="molecule type" value="Genomic_DNA"/>
</dbReference>
<feature type="chain" id="PRO_5019746023" description="Cytochrome c domain-containing protein" evidence="1">
    <location>
        <begin position="20"/>
        <end position="423"/>
    </location>
</feature>
<feature type="signal peptide" evidence="1">
    <location>
        <begin position="1"/>
        <end position="19"/>
    </location>
</feature>
<dbReference type="Gene3D" id="2.40.160.10">
    <property type="entry name" value="Porin"/>
    <property type="match status" value="1"/>
</dbReference>
<dbReference type="AlphaFoldDB" id="A0A497XN88"/>
<evidence type="ECO:0000313" key="3">
    <source>
        <dbReference type="Proteomes" id="UP000267841"/>
    </source>
</evidence>
<dbReference type="Proteomes" id="UP000267841">
    <property type="component" value="Unassembled WGS sequence"/>
</dbReference>
<accession>A0A497XN88</accession>
<organism evidence="2 3">
    <name type="scientific">Hydrogenivirga caldilitoris</name>
    <dbReference type="NCBI Taxonomy" id="246264"/>
    <lineage>
        <taxon>Bacteria</taxon>
        <taxon>Pseudomonadati</taxon>
        <taxon>Aquificota</taxon>
        <taxon>Aquificia</taxon>
        <taxon>Aquificales</taxon>
        <taxon>Aquificaceae</taxon>
        <taxon>Hydrogenivirga</taxon>
    </lineage>
</organism>
<protein>
    <recommendedName>
        <fullName evidence="4">Cytochrome c domain-containing protein</fullName>
    </recommendedName>
</protein>
<dbReference type="OrthoDB" id="597042at2"/>
<gene>
    <name evidence="2" type="ORF">BCF55_0596</name>
</gene>
<dbReference type="SUPFAM" id="SSF56935">
    <property type="entry name" value="Porins"/>
    <property type="match status" value="1"/>
</dbReference>
<dbReference type="RefSeq" id="WP_121009773.1">
    <property type="nucleotide sequence ID" value="NZ_RCCJ01000001.1"/>
</dbReference>
<keyword evidence="3" id="KW-1185">Reference proteome</keyword>
<proteinExistence type="predicted"/>
<evidence type="ECO:0008006" key="4">
    <source>
        <dbReference type="Google" id="ProtNLM"/>
    </source>
</evidence>
<keyword evidence="1" id="KW-0732">Signal</keyword>
<comment type="caution">
    <text evidence="2">The sequence shown here is derived from an EMBL/GenBank/DDBJ whole genome shotgun (WGS) entry which is preliminary data.</text>
</comment>